<gene>
    <name evidence="1" type="ORF">UT24_C0054G0003</name>
</gene>
<dbReference type="STRING" id="1618574.UT24_C0054G0003"/>
<sequence length="140" mass="15351">MTRTTNAWYTPPGIWNTNSYLSSGIPYVTGAVLLSSSFSTLNAQVKIEFPYVSRSITVINRSSTDIRIHFNSLSDGNVEANHHYVTLSESKDSITLSTKTKELYISLATGSANGEFELFSELTNIDAKEMFPLTGSGLTL</sequence>
<accession>A0A0G0PFX7</accession>
<evidence type="ECO:0000313" key="2">
    <source>
        <dbReference type="Proteomes" id="UP000033881"/>
    </source>
</evidence>
<comment type="caution">
    <text evidence="1">The sequence shown here is derived from an EMBL/GenBank/DDBJ whole genome shotgun (WGS) entry which is preliminary data.</text>
</comment>
<evidence type="ECO:0000313" key="1">
    <source>
        <dbReference type="EMBL" id="KKQ97049.1"/>
    </source>
</evidence>
<organism evidence="1 2">
    <name type="scientific">Candidatus Woesebacteria bacterium GW2011_GWB1_39_12</name>
    <dbReference type="NCBI Taxonomy" id="1618574"/>
    <lineage>
        <taxon>Bacteria</taxon>
        <taxon>Candidatus Woeseibacteriota</taxon>
    </lineage>
</organism>
<proteinExistence type="predicted"/>
<reference evidence="1 2" key="1">
    <citation type="journal article" date="2015" name="Nature">
        <title>rRNA introns, odd ribosomes, and small enigmatic genomes across a large radiation of phyla.</title>
        <authorList>
            <person name="Brown C.T."/>
            <person name="Hug L.A."/>
            <person name="Thomas B.C."/>
            <person name="Sharon I."/>
            <person name="Castelle C.J."/>
            <person name="Singh A."/>
            <person name="Wilkins M.J."/>
            <person name="Williams K.H."/>
            <person name="Banfield J.F."/>
        </authorList>
    </citation>
    <scope>NUCLEOTIDE SEQUENCE [LARGE SCALE GENOMIC DNA]</scope>
</reference>
<dbReference type="Proteomes" id="UP000033881">
    <property type="component" value="Unassembled WGS sequence"/>
</dbReference>
<protein>
    <submittedName>
        <fullName evidence="1">Uncharacterized protein</fullName>
    </submittedName>
</protein>
<dbReference type="EMBL" id="LBWB01000054">
    <property type="protein sequence ID" value="KKQ97049.1"/>
    <property type="molecule type" value="Genomic_DNA"/>
</dbReference>
<dbReference type="AlphaFoldDB" id="A0A0G0PFX7"/>
<name>A0A0G0PFX7_9BACT</name>